<proteinExistence type="predicted"/>
<evidence type="ECO:0000256" key="1">
    <source>
        <dbReference type="SAM" id="SignalP"/>
    </source>
</evidence>
<dbReference type="InterPro" id="IPR052721">
    <property type="entry name" value="ET_Amicyanin"/>
</dbReference>
<gene>
    <name evidence="2" type="ORF">FPZ45_05400</name>
</gene>
<protein>
    <recommendedName>
        <fullName evidence="4">Plastocyanin</fullName>
    </recommendedName>
</protein>
<evidence type="ECO:0000313" key="3">
    <source>
        <dbReference type="Proteomes" id="UP000316330"/>
    </source>
</evidence>
<dbReference type="InterPro" id="IPR008972">
    <property type="entry name" value="Cupredoxin"/>
</dbReference>
<accession>A0A559JTV8</accession>
<dbReference type="PANTHER" id="PTHR36507">
    <property type="entry name" value="BLL1555 PROTEIN"/>
    <property type="match status" value="1"/>
</dbReference>
<dbReference type="SUPFAM" id="SSF49503">
    <property type="entry name" value="Cupredoxins"/>
    <property type="match status" value="2"/>
</dbReference>
<dbReference type="Gene3D" id="2.60.40.420">
    <property type="entry name" value="Cupredoxins - blue copper proteins"/>
    <property type="match status" value="2"/>
</dbReference>
<keyword evidence="3" id="KW-1185">Reference proteome</keyword>
<dbReference type="OrthoDB" id="574459at2"/>
<dbReference type="EMBL" id="VNJJ01000002">
    <property type="protein sequence ID" value="TVY03309.1"/>
    <property type="molecule type" value="Genomic_DNA"/>
</dbReference>
<feature type="signal peptide" evidence="1">
    <location>
        <begin position="1"/>
        <end position="24"/>
    </location>
</feature>
<keyword evidence="1" id="KW-0732">Signal</keyword>
<evidence type="ECO:0008006" key="4">
    <source>
        <dbReference type="Google" id="ProtNLM"/>
    </source>
</evidence>
<reference evidence="2 3" key="1">
    <citation type="submission" date="2019-07" db="EMBL/GenBank/DDBJ databases">
        <authorList>
            <person name="Kim J."/>
        </authorList>
    </citation>
    <scope>NUCLEOTIDE SEQUENCE [LARGE SCALE GENOMIC DNA]</scope>
    <source>
        <strain evidence="2 3">G13</strain>
    </source>
</reference>
<dbReference type="AlphaFoldDB" id="A0A559JTV8"/>
<name>A0A559JTV8_9BACL</name>
<dbReference type="RefSeq" id="WP_144699174.1">
    <property type="nucleotide sequence ID" value="NZ_VNJJ01000002.1"/>
</dbReference>
<comment type="caution">
    <text evidence="2">The sequence shown here is derived from an EMBL/GenBank/DDBJ whole genome shotgun (WGS) entry which is preliminary data.</text>
</comment>
<dbReference type="PANTHER" id="PTHR36507:SF1">
    <property type="entry name" value="BLL1555 PROTEIN"/>
    <property type="match status" value="1"/>
</dbReference>
<dbReference type="Proteomes" id="UP000316330">
    <property type="component" value="Unassembled WGS sequence"/>
</dbReference>
<sequence>MKRKVIALFLIVAAAFMLANGVFAAENAGSETWNVSVGKDTDSTALDDMFPRVVYIHEGDKVVFTNGAKINPHTVTFLGDTTTPLTTETPNFFMPSADSGSSWGGKGVLNSGILLPGGKYEFVFTASGAFPYYCVLHPMMNGMVVVVPKDQPIPGKVEQAAAAKAQEDDLRLQAQLLDGPSTPLYFKNKDGSLTYKVSLGTAHTTMSHNRMVPGLVVVSEGDSVEWTNQSPYEPHWVTFNKPADVEFLLEEGFNPVFMAQVGGNVLSGKEFTSSAPLYGDNVVYTLKFTKAGTYNYESYMQSDFKMKGTVVVVPKNAVKLVVNGKAVADSAQAQWKNGDLYVSIPAFAKALGGNSSVDNKAKTASIAVGSTAKAGKATKGFELTVFVNGKALQKAGYNVKGTAYVSAEEIVRALNGSYSWNEQTKTLTVTVGNSVNTEHDHH</sequence>
<evidence type="ECO:0000313" key="2">
    <source>
        <dbReference type="EMBL" id="TVY03309.1"/>
    </source>
</evidence>
<feature type="chain" id="PRO_5022166076" description="Plastocyanin" evidence="1">
    <location>
        <begin position="25"/>
        <end position="442"/>
    </location>
</feature>
<organism evidence="2 3">
    <name type="scientific">Cohnella terricola</name>
    <dbReference type="NCBI Taxonomy" id="1289167"/>
    <lineage>
        <taxon>Bacteria</taxon>
        <taxon>Bacillati</taxon>
        <taxon>Bacillota</taxon>
        <taxon>Bacilli</taxon>
        <taxon>Bacillales</taxon>
        <taxon>Paenibacillaceae</taxon>
        <taxon>Cohnella</taxon>
    </lineage>
</organism>